<accession>A0A372LAS7</accession>
<dbReference type="SUPFAM" id="SSF46785">
    <property type="entry name" value="Winged helix' DNA-binding domain"/>
    <property type="match status" value="1"/>
</dbReference>
<proteinExistence type="predicted"/>
<evidence type="ECO:0000313" key="6">
    <source>
        <dbReference type="Proteomes" id="UP000262939"/>
    </source>
</evidence>
<evidence type="ECO:0000256" key="2">
    <source>
        <dbReference type="ARBA" id="ARBA00023125"/>
    </source>
</evidence>
<dbReference type="OrthoDB" id="2646147at2"/>
<dbReference type="RefSeq" id="WP_117322972.1">
    <property type="nucleotide sequence ID" value="NZ_QVTD01000008.1"/>
</dbReference>
<dbReference type="PROSITE" id="PS50987">
    <property type="entry name" value="HTH_ARSR_2"/>
    <property type="match status" value="1"/>
</dbReference>
<dbReference type="SMART" id="SM00418">
    <property type="entry name" value="HTH_ARSR"/>
    <property type="match status" value="1"/>
</dbReference>
<evidence type="ECO:0000256" key="1">
    <source>
        <dbReference type="ARBA" id="ARBA00023015"/>
    </source>
</evidence>
<dbReference type="InterPro" id="IPR001845">
    <property type="entry name" value="HTH_ArsR_DNA-bd_dom"/>
</dbReference>
<reference evidence="5 6" key="1">
    <citation type="submission" date="2018-08" db="EMBL/GenBank/DDBJ databases">
        <title>Bacillus chawlae sp. nov., Bacillus glennii sp. nov., and Bacillus saganii sp. nov. Isolated from the Vehicle Assembly Building at Kennedy Space Center where the Viking Spacecraft were Assembled.</title>
        <authorList>
            <person name="Seuylemezian A."/>
            <person name="Vaishampayan P."/>
        </authorList>
    </citation>
    <scope>NUCLEOTIDE SEQUENCE [LARGE SCALE GENOMIC DNA]</scope>
    <source>
        <strain evidence="5 6">V44-8</strain>
    </source>
</reference>
<dbReference type="Proteomes" id="UP000262939">
    <property type="component" value="Unassembled WGS sequence"/>
</dbReference>
<protein>
    <submittedName>
        <fullName evidence="5">ArsR family transcriptional regulator</fullName>
    </submittedName>
</protein>
<dbReference type="CDD" id="cd00090">
    <property type="entry name" value="HTH_ARSR"/>
    <property type="match status" value="1"/>
</dbReference>
<keyword evidence="6" id="KW-1185">Reference proteome</keyword>
<dbReference type="PANTHER" id="PTHR33154">
    <property type="entry name" value="TRANSCRIPTIONAL REGULATOR, ARSR FAMILY"/>
    <property type="match status" value="1"/>
</dbReference>
<evidence type="ECO:0000256" key="3">
    <source>
        <dbReference type="ARBA" id="ARBA00023163"/>
    </source>
</evidence>
<dbReference type="InterPro" id="IPR036388">
    <property type="entry name" value="WH-like_DNA-bd_sf"/>
</dbReference>
<dbReference type="GO" id="GO:0003677">
    <property type="term" value="F:DNA binding"/>
    <property type="evidence" value="ECO:0007669"/>
    <property type="project" value="UniProtKB-KW"/>
</dbReference>
<evidence type="ECO:0000313" key="5">
    <source>
        <dbReference type="EMBL" id="RFU62845.1"/>
    </source>
</evidence>
<dbReference type="InterPro" id="IPR051081">
    <property type="entry name" value="HTH_MetalResp_TranReg"/>
</dbReference>
<dbReference type="InterPro" id="IPR011991">
    <property type="entry name" value="ArsR-like_HTH"/>
</dbReference>
<dbReference type="InterPro" id="IPR036390">
    <property type="entry name" value="WH_DNA-bd_sf"/>
</dbReference>
<dbReference type="Pfam" id="PF01022">
    <property type="entry name" value="HTH_5"/>
    <property type="match status" value="1"/>
</dbReference>
<gene>
    <name evidence="5" type="ORF">D0466_12880</name>
</gene>
<keyword evidence="3" id="KW-0804">Transcription</keyword>
<dbReference type="Gene3D" id="1.10.10.10">
    <property type="entry name" value="Winged helix-like DNA-binding domain superfamily/Winged helix DNA-binding domain"/>
    <property type="match status" value="1"/>
</dbReference>
<comment type="caution">
    <text evidence="5">The sequence shown here is derived from an EMBL/GenBank/DDBJ whole genome shotgun (WGS) entry which is preliminary data.</text>
</comment>
<keyword evidence="2" id="KW-0238">DNA-binding</keyword>
<organism evidence="5 6">
    <name type="scientific">Peribacillus glennii</name>
    <dbReference type="NCBI Taxonomy" id="2303991"/>
    <lineage>
        <taxon>Bacteria</taxon>
        <taxon>Bacillati</taxon>
        <taxon>Bacillota</taxon>
        <taxon>Bacilli</taxon>
        <taxon>Bacillales</taxon>
        <taxon>Bacillaceae</taxon>
        <taxon>Peribacillus</taxon>
    </lineage>
</organism>
<dbReference type="EMBL" id="QVTD01000008">
    <property type="protein sequence ID" value="RFU62845.1"/>
    <property type="molecule type" value="Genomic_DNA"/>
</dbReference>
<dbReference type="AlphaFoldDB" id="A0A372LAS7"/>
<feature type="domain" description="HTH arsR-type" evidence="4">
    <location>
        <begin position="208"/>
        <end position="303"/>
    </location>
</feature>
<dbReference type="GO" id="GO:0003700">
    <property type="term" value="F:DNA-binding transcription factor activity"/>
    <property type="evidence" value="ECO:0007669"/>
    <property type="project" value="InterPro"/>
</dbReference>
<sequence length="303" mass="34837">MTYSVKVEYSPAYELVMSFYAFVYFKKLKPLSLGKDWYEETKASLPKKTASELEDERWGVLHRMVLLISQSPGKATVPEFLKWLEHVPDGEVFERLSPWVESIPSNIGEIKKKVLFFLNEWHEFYFQHFSKDIVGDLEKKAQIIASLAETTEPIDLIEQVTNGIRVEPTESLKQVYLLPQYHCSPHVIHDYFHGMATYLFSYTAAQQDKTINLDNISSLAHALSDINRLKILQLLAVKKRDLTEIHGHLGIAKSTVHHHLTILSRAGIIRRHYMGNTTISFYSLRPFFIASLTNELNRLVTGG</sequence>
<evidence type="ECO:0000259" key="4">
    <source>
        <dbReference type="PROSITE" id="PS50987"/>
    </source>
</evidence>
<keyword evidence="1" id="KW-0805">Transcription regulation</keyword>
<dbReference type="PANTHER" id="PTHR33154:SF33">
    <property type="entry name" value="TRANSCRIPTIONAL REPRESSOR SDPR"/>
    <property type="match status" value="1"/>
</dbReference>
<name>A0A372LAS7_9BACI</name>